<dbReference type="InterPro" id="IPR023238">
    <property type="entry name" value="FAM175"/>
</dbReference>
<feature type="region of interest" description="Disordered" evidence="12">
    <location>
        <begin position="279"/>
        <end position="299"/>
    </location>
</feature>
<dbReference type="OrthoDB" id="6358435at2759"/>
<dbReference type="Pfam" id="PF21125">
    <property type="entry name" value="MPN_2A_DUB_like"/>
    <property type="match status" value="1"/>
</dbReference>
<gene>
    <name evidence="14" type="ORF">JZ751_016020</name>
</gene>
<evidence type="ECO:0000256" key="3">
    <source>
        <dbReference type="ARBA" id="ARBA00013672"/>
    </source>
</evidence>
<dbReference type="Proteomes" id="UP000824540">
    <property type="component" value="Unassembled WGS sequence"/>
</dbReference>
<dbReference type="PRINTS" id="PR02052">
    <property type="entry name" value="ABRAXAS"/>
</dbReference>
<dbReference type="GO" id="GO:0006325">
    <property type="term" value="P:chromatin organization"/>
    <property type="evidence" value="ECO:0007669"/>
    <property type="project" value="UniProtKB-KW"/>
</dbReference>
<dbReference type="EMBL" id="JAFBMS010000027">
    <property type="protein sequence ID" value="KAG9342588.1"/>
    <property type="molecule type" value="Genomic_DNA"/>
</dbReference>
<comment type="caution">
    <text evidence="14">The sequence shown here is derived from an EMBL/GenBank/DDBJ whole genome shotgun (WGS) entry which is preliminary data.</text>
</comment>
<dbReference type="PROSITE" id="PS50249">
    <property type="entry name" value="MPN"/>
    <property type="match status" value="1"/>
</dbReference>
<feature type="region of interest" description="Disordered" evidence="12">
    <location>
        <begin position="372"/>
        <end position="429"/>
    </location>
</feature>
<feature type="domain" description="MPN" evidence="13">
    <location>
        <begin position="8"/>
        <end position="161"/>
    </location>
</feature>
<evidence type="ECO:0000256" key="5">
    <source>
        <dbReference type="ARBA" id="ARBA00022763"/>
    </source>
</evidence>
<dbReference type="GO" id="GO:0090307">
    <property type="term" value="P:mitotic spindle assembly"/>
    <property type="evidence" value="ECO:0007669"/>
    <property type="project" value="TreeGrafter"/>
</dbReference>
<dbReference type="PRINTS" id="PR02051">
    <property type="entry name" value="PROTEINF175"/>
</dbReference>
<keyword evidence="9" id="KW-0539">Nucleus</keyword>
<sequence length="429" mass="48643">MAELNTSVCISGFVLGSLMFQHFNSDSDAEGFILGECKAEERSNITDSQIDNIQFEHIINIQKHISCHGLSRFYNNAGGVELEEMRRILSSCKEEHVIGWYKQRRNTEQRMTFKEQLVHRNLKRALSNHELVFLLLTPTEVTTSGSTHRLEYSVYRSHGSQYHNIPVQVTNLGMLEQQDYWRSSVPCSSLSYSRAVRKHSSMTVSLRVAPKALLNVYIGPRRSKFFCMDGSLSEVHEVNNMNDTLQDELKAACVEVEKSERKVEKLLADVSALRKAIAERKRKQTQSEKDQAPASNLPQENTLLCEAMRALFPESPALRTQVLTLQGAPAPELCCGTDHGLDISSALPLILTQWDANARRWGTGRPIRSWRKRRLAEESQADHKRRRGAEDEDTDTEREVPLAVSGSETEEELLASQSENREILNSPVF</sequence>
<keyword evidence="8" id="KW-0234">DNA repair</keyword>
<keyword evidence="15" id="KW-1185">Reference proteome</keyword>
<evidence type="ECO:0000256" key="1">
    <source>
        <dbReference type="ARBA" id="ARBA00004123"/>
    </source>
</evidence>
<evidence type="ECO:0000256" key="8">
    <source>
        <dbReference type="ARBA" id="ARBA00023204"/>
    </source>
</evidence>
<dbReference type="GO" id="GO:0070536">
    <property type="term" value="P:protein K63-linked deubiquitination"/>
    <property type="evidence" value="ECO:0007669"/>
    <property type="project" value="TreeGrafter"/>
</dbReference>
<name>A0A8T2NYT8_9TELE</name>
<evidence type="ECO:0000259" key="13">
    <source>
        <dbReference type="PROSITE" id="PS50249"/>
    </source>
</evidence>
<comment type="subcellular location">
    <subcellularLocation>
        <location evidence="1">Nucleus</location>
    </subcellularLocation>
</comment>
<evidence type="ECO:0000256" key="9">
    <source>
        <dbReference type="ARBA" id="ARBA00023242"/>
    </source>
</evidence>
<comment type="similarity">
    <text evidence="2">Belongs to the FAM175 family. Abraxas subfamily.</text>
</comment>
<keyword evidence="7" id="KW-0175">Coiled coil</keyword>
<dbReference type="GO" id="GO:0008017">
    <property type="term" value="F:microtubule binding"/>
    <property type="evidence" value="ECO:0007669"/>
    <property type="project" value="TreeGrafter"/>
</dbReference>
<evidence type="ECO:0000256" key="7">
    <source>
        <dbReference type="ARBA" id="ARBA00023054"/>
    </source>
</evidence>
<evidence type="ECO:0000256" key="10">
    <source>
        <dbReference type="ARBA" id="ARBA00030629"/>
    </source>
</evidence>
<evidence type="ECO:0000256" key="2">
    <source>
        <dbReference type="ARBA" id="ARBA00007890"/>
    </source>
</evidence>
<evidence type="ECO:0000256" key="6">
    <source>
        <dbReference type="ARBA" id="ARBA00022853"/>
    </source>
</evidence>
<dbReference type="InterPro" id="IPR023239">
    <property type="entry name" value="BRISC_Abraxas1"/>
</dbReference>
<keyword evidence="5" id="KW-0227">DNA damage</keyword>
<dbReference type="GO" id="GO:0006281">
    <property type="term" value="P:DNA repair"/>
    <property type="evidence" value="ECO:0007669"/>
    <property type="project" value="UniProtKB-KW"/>
</dbReference>
<evidence type="ECO:0000313" key="14">
    <source>
        <dbReference type="EMBL" id="KAG9342588.1"/>
    </source>
</evidence>
<dbReference type="PANTHER" id="PTHR31728:SF2">
    <property type="entry name" value="BRCA1-A COMPLEX SUBUNIT ABRAXAS 1"/>
    <property type="match status" value="1"/>
</dbReference>
<dbReference type="GO" id="GO:0031593">
    <property type="term" value="F:polyubiquitin modification-dependent protein binding"/>
    <property type="evidence" value="ECO:0007669"/>
    <property type="project" value="TreeGrafter"/>
</dbReference>
<keyword evidence="6" id="KW-0156">Chromatin regulator</keyword>
<evidence type="ECO:0000256" key="12">
    <source>
        <dbReference type="SAM" id="MobiDB-lite"/>
    </source>
</evidence>
<evidence type="ECO:0000313" key="15">
    <source>
        <dbReference type="Proteomes" id="UP000824540"/>
    </source>
</evidence>
<evidence type="ECO:0000256" key="11">
    <source>
        <dbReference type="ARBA" id="ARBA00030777"/>
    </source>
</evidence>
<dbReference type="PANTHER" id="PTHR31728">
    <property type="entry name" value="ABRAXAS FAMILY MEMBER"/>
    <property type="match status" value="1"/>
</dbReference>
<dbReference type="GO" id="GO:0005634">
    <property type="term" value="C:nucleus"/>
    <property type="evidence" value="ECO:0007669"/>
    <property type="project" value="UniProtKB-SubCell"/>
</dbReference>
<dbReference type="CDD" id="cd23523">
    <property type="entry name" value="Abraxas_1"/>
    <property type="match status" value="1"/>
</dbReference>
<protein>
    <recommendedName>
        <fullName evidence="3">BRCA1-A complex subunit Abraxas 1</fullName>
    </recommendedName>
    <alternativeName>
        <fullName evidence="11">Coiled-coil domain-containing protein 98</fullName>
    </alternativeName>
    <alternativeName>
        <fullName evidence="10">Protein FAM175A</fullName>
    </alternativeName>
</protein>
<evidence type="ECO:0000256" key="4">
    <source>
        <dbReference type="ARBA" id="ARBA00022553"/>
    </source>
</evidence>
<organism evidence="14 15">
    <name type="scientific">Albula glossodonta</name>
    <name type="common">roundjaw bonefish</name>
    <dbReference type="NCBI Taxonomy" id="121402"/>
    <lineage>
        <taxon>Eukaryota</taxon>
        <taxon>Metazoa</taxon>
        <taxon>Chordata</taxon>
        <taxon>Craniata</taxon>
        <taxon>Vertebrata</taxon>
        <taxon>Euteleostomi</taxon>
        <taxon>Actinopterygii</taxon>
        <taxon>Neopterygii</taxon>
        <taxon>Teleostei</taxon>
        <taxon>Albuliformes</taxon>
        <taxon>Albulidae</taxon>
        <taxon>Albula</taxon>
    </lineage>
</organism>
<reference evidence="14" key="1">
    <citation type="thesis" date="2021" institute="BYU ScholarsArchive" country="Provo, UT, USA">
        <title>Applications of and Algorithms for Genome Assembly and Genomic Analyses with an Emphasis on Marine Teleosts.</title>
        <authorList>
            <person name="Pickett B.D."/>
        </authorList>
    </citation>
    <scope>NUCLEOTIDE SEQUENCE</scope>
    <source>
        <strain evidence="14">HI-2016</strain>
    </source>
</reference>
<proteinExistence type="inferred from homology"/>
<dbReference type="AlphaFoldDB" id="A0A8T2NYT8"/>
<accession>A0A8T2NYT8</accession>
<dbReference type="InterPro" id="IPR037518">
    <property type="entry name" value="MPN"/>
</dbReference>
<keyword evidence="4" id="KW-0597">Phosphoprotein</keyword>
<dbReference type="GO" id="GO:0008608">
    <property type="term" value="P:attachment of spindle microtubules to kinetochore"/>
    <property type="evidence" value="ECO:0007669"/>
    <property type="project" value="TreeGrafter"/>
</dbReference>